<dbReference type="Proteomes" id="UP000236161">
    <property type="component" value="Unassembled WGS sequence"/>
</dbReference>
<feature type="region of interest" description="Disordered" evidence="1">
    <location>
        <begin position="126"/>
        <end position="162"/>
    </location>
</feature>
<sequence>MNPNIPMAAKLDQLWFLFEWIRYYRESKITSEEAKQRILTALPSYWDKIKASMIEIPRLDHLLTGLVAMEANYRDNWSTFRHYEPPNDLVEQEPRKTQMDTDQMLPIIYKPSSSFSKPTNLELTLATPTPHKETKETPAFIKSPFTQSEENPKPSPASSSKL</sequence>
<evidence type="ECO:0000256" key="1">
    <source>
        <dbReference type="SAM" id="MobiDB-lite"/>
    </source>
</evidence>
<protein>
    <submittedName>
        <fullName evidence="2">Uncharacterized protein</fullName>
    </submittedName>
</protein>
<reference evidence="2 3" key="1">
    <citation type="journal article" date="2017" name="Nature">
        <title>The Apostasia genome and the evolution of orchids.</title>
        <authorList>
            <person name="Zhang G.Q."/>
            <person name="Liu K.W."/>
            <person name="Li Z."/>
            <person name="Lohaus R."/>
            <person name="Hsiao Y.Y."/>
            <person name="Niu S.C."/>
            <person name="Wang J.Y."/>
            <person name="Lin Y.C."/>
            <person name="Xu Q."/>
            <person name="Chen L.J."/>
            <person name="Yoshida K."/>
            <person name="Fujiwara S."/>
            <person name="Wang Z.W."/>
            <person name="Zhang Y.Q."/>
            <person name="Mitsuda N."/>
            <person name="Wang M."/>
            <person name="Liu G.H."/>
            <person name="Pecoraro L."/>
            <person name="Huang H.X."/>
            <person name="Xiao X.J."/>
            <person name="Lin M."/>
            <person name="Wu X.Y."/>
            <person name="Wu W.L."/>
            <person name="Chen Y.Y."/>
            <person name="Chang S.B."/>
            <person name="Sakamoto S."/>
            <person name="Ohme-Takagi M."/>
            <person name="Yagi M."/>
            <person name="Zeng S.J."/>
            <person name="Shen C.Y."/>
            <person name="Yeh C.M."/>
            <person name="Luo Y.B."/>
            <person name="Tsai W.C."/>
            <person name="Van de Peer Y."/>
            <person name="Liu Z.J."/>
        </authorList>
    </citation>
    <scope>NUCLEOTIDE SEQUENCE [LARGE SCALE GENOMIC DNA]</scope>
    <source>
        <strain evidence="3">cv. Shenzhen</strain>
        <tissue evidence="2">Stem</tissue>
    </source>
</reference>
<evidence type="ECO:0000313" key="2">
    <source>
        <dbReference type="EMBL" id="PKA55341.1"/>
    </source>
</evidence>
<keyword evidence="3" id="KW-1185">Reference proteome</keyword>
<dbReference type="EMBL" id="KZ451980">
    <property type="protein sequence ID" value="PKA55341.1"/>
    <property type="molecule type" value="Genomic_DNA"/>
</dbReference>
<evidence type="ECO:0000313" key="3">
    <source>
        <dbReference type="Proteomes" id="UP000236161"/>
    </source>
</evidence>
<gene>
    <name evidence="2" type="ORF">AXF42_Ash003980</name>
</gene>
<dbReference type="AlphaFoldDB" id="A0A2I0AIH8"/>
<accession>A0A2I0AIH8</accession>
<proteinExistence type="predicted"/>
<organism evidence="2 3">
    <name type="scientific">Apostasia shenzhenica</name>
    <dbReference type="NCBI Taxonomy" id="1088818"/>
    <lineage>
        <taxon>Eukaryota</taxon>
        <taxon>Viridiplantae</taxon>
        <taxon>Streptophyta</taxon>
        <taxon>Embryophyta</taxon>
        <taxon>Tracheophyta</taxon>
        <taxon>Spermatophyta</taxon>
        <taxon>Magnoliopsida</taxon>
        <taxon>Liliopsida</taxon>
        <taxon>Asparagales</taxon>
        <taxon>Orchidaceae</taxon>
        <taxon>Apostasioideae</taxon>
        <taxon>Apostasia</taxon>
    </lineage>
</organism>
<name>A0A2I0AIH8_9ASPA</name>